<dbReference type="SUPFAM" id="SSF51064">
    <property type="entry name" value="Head domain of nucleotide exchange factor GrpE"/>
    <property type="match status" value="1"/>
</dbReference>
<dbReference type="GO" id="GO:0006457">
    <property type="term" value="P:protein folding"/>
    <property type="evidence" value="ECO:0007669"/>
    <property type="project" value="InterPro"/>
</dbReference>
<dbReference type="GO" id="GO:0000774">
    <property type="term" value="F:adenyl-nucleotide exchange factor activity"/>
    <property type="evidence" value="ECO:0007669"/>
    <property type="project" value="InterPro"/>
</dbReference>
<dbReference type="GO" id="GO:0042803">
    <property type="term" value="F:protein homodimerization activity"/>
    <property type="evidence" value="ECO:0007669"/>
    <property type="project" value="InterPro"/>
</dbReference>
<dbReference type="InterPro" id="IPR000740">
    <property type="entry name" value="GrpE"/>
</dbReference>
<evidence type="ECO:0000256" key="1">
    <source>
        <dbReference type="ARBA" id="ARBA00023186"/>
    </source>
</evidence>
<name>A0A4R7W446_9PSEU</name>
<dbReference type="GO" id="GO:0051087">
    <property type="term" value="F:protein-folding chaperone binding"/>
    <property type="evidence" value="ECO:0007669"/>
    <property type="project" value="InterPro"/>
</dbReference>
<proteinExistence type="predicted"/>
<keyword evidence="4" id="KW-1185">Reference proteome</keyword>
<organism evidence="3 4">
    <name type="scientific">Actinophytocola oryzae</name>
    <dbReference type="NCBI Taxonomy" id="502181"/>
    <lineage>
        <taxon>Bacteria</taxon>
        <taxon>Bacillati</taxon>
        <taxon>Actinomycetota</taxon>
        <taxon>Actinomycetes</taxon>
        <taxon>Pseudonocardiales</taxon>
        <taxon>Pseudonocardiaceae</taxon>
    </lineage>
</organism>
<keyword evidence="1" id="KW-0143">Chaperone</keyword>
<dbReference type="EMBL" id="SOCP01000001">
    <property type="protein sequence ID" value="TDV57470.1"/>
    <property type="molecule type" value="Genomic_DNA"/>
</dbReference>
<accession>A0A4R7W446</accession>
<dbReference type="InterPro" id="IPR009012">
    <property type="entry name" value="GrpE_head"/>
</dbReference>
<feature type="region of interest" description="Disordered" evidence="2">
    <location>
        <begin position="68"/>
        <end position="93"/>
    </location>
</feature>
<evidence type="ECO:0000256" key="2">
    <source>
        <dbReference type="SAM" id="MobiDB-lite"/>
    </source>
</evidence>
<dbReference type="AlphaFoldDB" id="A0A4R7W446"/>
<dbReference type="Pfam" id="PF01025">
    <property type="entry name" value="GrpE"/>
    <property type="match status" value="1"/>
</dbReference>
<gene>
    <name evidence="3" type="ORF">CLV71_101341</name>
</gene>
<dbReference type="Gene3D" id="2.30.22.10">
    <property type="entry name" value="Head domain of nucleotide exchange factor GrpE"/>
    <property type="match status" value="1"/>
</dbReference>
<evidence type="ECO:0000313" key="4">
    <source>
        <dbReference type="Proteomes" id="UP000294927"/>
    </source>
</evidence>
<protein>
    <submittedName>
        <fullName evidence="3">GrpE protein</fullName>
    </submittedName>
</protein>
<comment type="caution">
    <text evidence="3">The sequence shown here is derived from an EMBL/GenBank/DDBJ whole genome shotgun (WGS) entry which is preliminary data.</text>
</comment>
<sequence>MENETETEPPTPAQTRSAVRELIKLADDWRSRTVAMRENDDLVRLCGEVVEDVTMILERQGVEEFRAEPGSEFDRRRHRAVGTRPTDDEALDGHVCDARRPGYRTEEKVVRFAEVVVFKFAAAD</sequence>
<reference evidence="3 4" key="1">
    <citation type="submission" date="2019-03" db="EMBL/GenBank/DDBJ databases">
        <title>Genomic Encyclopedia of Archaeal and Bacterial Type Strains, Phase II (KMG-II): from individual species to whole genera.</title>
        <authorList>
            <person name="Goeker M."/>
        </authorList>
    </citation>
    <scope>NUCLEOTIDE SEQUENCE [LARGE SCALE GENOMIC DNA]</scope>
    <source>
        <strain evidence="3 4">DSM 45499</strain>
    </source>
</reference>
<dbReference type="RefSeq" id="WP_166663874.1">
    <property type="nucleotide sequence ID" value="NZ_SOCP01000001.1"/>
</dbReference>
<evidence type="ECO:0000313" key="3">
    <source>
        <dbReference type="EMBL" id="TDV57470.1"/>
    </source>
</evidence>
<dbReference type="Proteomes" id="UP000294927">
    <property type="component" value="Unassembled WGS sequence"/>
</dbReference>